<dbReference type="GO" id="GO:0043115">
    <property type="term" value="F:precorrin-2 dehydrogenase activity"/>
    <property type="evidence" value="ECO:0007669"/>
    <property type="project" value="UniProtKB-EC"/>
</dbReference>
<dbReference type="Pfam" id="PF14824">
    <property type="entry name" value="Sirohm_synth_M"/>
    <property type="match status" value="1"/>
</dbReference>
<evidence type="ECO:0000256" key="3">
    <source>
        <dbReference type="ARBA" id="ARBA00023002"/>
    </source>
</evidence>
<dbReference type="InterPro" id="IPR028281">
    <property type="entry name" value="Sirohaem_synthase_central"/>
</dbReference>
<dbReference type="RefSeq" id="WP_103906305.1">
    <property type="nucleotide sequence ID" value="NZ_CP049246.1"/>
</dbReference>
<keyword evidence="9" id="KW-1185">Reference proteome</keyword>
<evidence type="ECO:0000259" key="7">
    <source>
        <dbReference type="Pfam" id="PF14824"/>
    </source>
</evidence>
<dbReference type="PANTHER" id="PTHR35330:SF1">
    <property type="entry name" value="SIROHEME BIOSYNTHESIS PROTEIN MET8"/>
    <property type="match status" value="1"/>
</dbReference>
<dbReference type="EC" id="1.3.1.76" evidence="2"/>
<evidence type="ECO:0000256" key="5">
    <source>
        <dbReference type="ARBA" id="ARBA00023244"/>
    </source>
</evidence>
<protein>
    <recommendedName>
        <fullName evidence="2">precorrin-2 dehydrogenase</fullName>
        <ecNumber evidence="2">1.3.1.76</ecNumber>
    </recommendedName>
</protein>
<organism evidence="8 9">
    <name type="scientific">Sphingobacterium lactis</name>
    <dbReference type="NCBI Taxonomy" id="797291"/>
    <lineage>
        <taxon>Bacteria</taxon>
        <taxon>Pseudomonadati</taxon>
        <taxon>Bacteroidota</taxon>
        <taxon>Sphingobacteriia</taxon>
        <taxon>Sphingobacteriales</taxon>
        <taxon>Sphingobacteriaceae</taxon>
        <taxon>Sphingobacterium</taxon>
    </lineage>
</organism>
<evidence type="ECO:0000256" key="6">
    <source>
        <dbReference type="ARBA" id="ARBA00047561"/>
    </source>
</evidence>
<evidence type="ECO:0000313" key="9">
    <source>
        <dbReference type="Proteomes" id="UP000236731"/>
    </source>
</evidence>
<comment type="pathway">
    <text evidence="1">Porphyrin-containing compound metabolism; siroheme biosynthesis; sirohydrochlorin from precorrin-2: step 1/1.</text>
</comment>
<keyword evidence="4" id="KW-0520">NAD</keyword>
<evidence type="ECO:0000256" key="1">
    <source>
        <dbReference type="ARBA" id="ARBA00005010"/>
    </source>
</evidence>
<dbReference type="Gene3D" id="3.40.50.720">
    <property type="entry name" value="NAD(P)-binding Rossmann-like Domain"/>
    <property type="match status" value="1"/>
</dbReference>
<dbReference type="EMBL" id="FNUT01000006">
    <property type="protein sequence ID" value="SEG27737.1"/>
    <property type="molecule type" value="Genomic_DNA"/>
</dbReference>
<dbReference type="InterPro" id="IPR036291">
    <property type="entry name" value="NAD(P)-bd_dom_sf"/>
</dbReference>
<dbReference type="NCBIfam" id="TIGR01470">
    <property type="entry name" value="cysG_Nterm"/>
    <property type="match status" value="1"/>
</dbReference>
<name>A0A1H5YW75_9SPHI</name>
<keyword evidence="3" id="KW-0560">Oxidoreductase</keyword>
<dbReference type="Pfam" id="PF13241">
    <property type="entry name" value="NAD_binding_7"/>
    <property type="match status" value="1"/>
</dbReference>
<sequence>MNTLFPIYVKLDQVETLLVGAGPVGLEKIQALLANSPAAHVQVIAETVSPEFYAYIQNRTNVRVAIRSFQADDLIGKSLVILATNNPELNLFVRALCIERHILLNVADKPALCDFYLGSVVQKGNLKIGISTNGKSPTMAKRIKEFLQELLPEEIDETLDLLSDYRNQLRGDLQDKIKVLNAHTADLLKQQRYDRAH</sequence>
<dbReference type="Proteomes" id="UP000236731">
    <property type="component" value="Unassembled WGS sequence"/>
</dbReference>
<dbReference type="PANTHER" id="PTHR35330">
    <property type="entry name" value="SIROHEME BIOSYNTHESIS PROTEIN MET8"/>
    <property type="match status" value="1"/>
</dbReference>
<evidence type="ECO:0000256" key="4">
    <source>
        <dbReference type="ARBA" id="ARBA00023027"/>
    </source>
</evidence>
<dbReference type="SUPFAM" id="SSF51735">
    <property type="entry name" value="NAD(P)-binding Rossmann-fold domains"/>
    <property type="match status" value="1"/>
</dbReference>
<dbReference type="GO" id="GO:0004325">
    <property type="term" value="F:ferrochelatase activity"/>
    <property type="evidence" value="ECO:0007669"/>
    <property type="project" value="InterPro"/>
</dbReference>
<dbReference type="InterPro" id="IPR028161">
    <property type="entry name" value="Met8-like"/>
</dbReference>
<gene>
    <name evidence="8" type="ORF">SAMN05421877_106133</name>
</gene>
<dbReference type="OrthoDB" id="45564at2"/>
<dbReference type="InterPro" id="IPR006367">
    <property type="entry name" value="Sirohaem_synthase_N"/>
</dbReference>
<dbReference type="UniPathway" id="UPA00262">
    <property type="reaction ID" value="UER00222"/>
</dbReference>
<evidence type="ECO:0000313" key="8">
    <source>
        <dbReference type="EMBL" id="SEG27737.1"/>
    </source>
</evidence>
<dbReference type="GO" id="GO:0019354">
    <property type="term" value="P:siroheme biosynthetic process"/>
    <property type="evidence" value="ECO:0007669"/>
    <property type="project" value="UniProtKB-UniPathway"/>
</dbReference>
<comment type="catalytic activity">
    <reaction evidence="6">
        <text>precorrin-2 + NAD(+) = sirohydrochlorin + NADH + 2 H(+)</text>
        <dbReference type="Rhea" id="RHEA:15613"/>
        <dbReference type="ChEBI" id="CHEBI:15378"/>
        <dbReference type="ChEBI" id="CHEBI:57540"/>
        <dbReference type="ChEBI" id="CHEBI:57945"/>
        <dbReference type="ChEBI" id="CHEBI:58351"/>
        <dbReference type="ChEBI" id="CHEBI:58827"/>
        <dbReference type="EC" id="1.3.1.76"/>
    </reaction>
</comment>
<reference evidence="9" key="1">
    <citation type="submission" date="2016-10" db="EMBL/GenBank/DDBJ databases">
        <authorList>
            <person name="Varghese N."/>
            <person name="Submissions S."/>
        </authorList>
    </citation>
    <scope>NUCLEOTIDE SEQUENCE [LARGE SCALE GENOMIC DNA]</scope>
    <source>
        <strain evidence="9">DSM 22361</strain>
    </source>
</reference>
<keyword evidence="5" id="KW-0627">Porphyrin biosynthesis</keyword>
<evidence type="ECO:0000256" key="2">
    <source>
        <dbReference type="ARBA" id="ARBA00012400"/>
    </source>
</evidence>
<dbReference type="AlphaFoldDB" id="A0A1H5YW75"/>
<accession>A0A1H5YW75</accession>
<feature type="domain" description="Siroheme synthase central" evidence="7">
    <location>
        <begin position="124"/>
        <end position="148"/>
    </location>
</feature>
<proteinExistence type="predicted"/>
<dbReference type="SUPFAM" id="SSF75615">
    <property type="entry name" value="Siroheme synthase middle domains-like"/>
    <property type="match status" value="1"/>
</dbReference>
<dbReference type="InterPro" id="IPR042518">
    <property type="entry name" value="SirC_C"/>
</dbReference>
<dbReference type="Gene3D" id="1.10.8.610">
    <property type="entry name" value="SirC, precorrin-2 dehydrogenase, C-terminal helical domain-like"/>
    <property type="match status" value="1"/>
</dbReference>